<evidence type="ECO:0000313" key="2">
    <source>
        <dbReference type="EMBL" id="KIJ99492.1"/>
    </source>
</evidence>
<keyword evidence="3" id="KW-1185">Reference proteome</keyword>
<organism evidence="2 3">
    <name type="scientific">Laccaria amethystina LaAM-08-1</name>
    <dbReference type="NCBI Taxonomy" id="1095629"/>
    <lineage>
        <taxon>Eukaryota</taxon>
        <taxon>Fungi</taxon>
        <taxon>Dikarya</taxon>
        <taxon>Basidiomycota</taxon>
        <taxon>Agaricomycotina</taxon>
        <taxon>Agaricomycetes</taxon>
        <taxon>Agaricomycetidae</taxon>
        <taxon>Agaricales</taxon>
        <taxon>Agaricineae</taxon>
        <taxon>Hydnangiaceae</taxon>
        <taxon>Laccaria</taxon>
    </lineage>
</organism>
<gene>
    <name evidence="2" type="ORF">K443DRAFT_171882</name>
</gene>
<dbReference type="HOGENOM" id="CLU_2085191_0_0_1"/>
<reference evidence="2 3" key="1">
    <citation type="submission" date="2014-04" db="EMBL/GenBank/DDBJ databases">
        <authorList>
            <consortium name="DOE Joint Genome Institute"/>
            <person name="Kuo A."/>
            <person name="Kohler A."/>
            <person name="Nagy L.G."/>
            <person name="Floudas D."/>
            <person name="Copeland A."/>
            <person name="Barry K.W."/>
            <person name="Cichocki N."/>
            <person name="Veneault-Fourrey C."/>
            <person name="LaButti K."/>
            <person name="Lindquist E.A."/>
            <person name="Lipzen A."/>
            <person name="Lundell T."/>
            <person name="Morin E."/>
            <person name="Murat C."/>
            <person name="Sun H."/>
            <person name="Tunlid A."/>
            <person name="Henrissat B."/>
            <person name="Grigoriev I.V."/>
            <person name="Hibbett D.S."/>
            <person name="Martin F."/>
            <person name="Nordberg H.P."/>
            <person name="Cantor M.N."/>
            <person name="Hua S.X."/>
        </authorList>
    </citation>
    <scope>NUCLEOTIDE SEQUENCE [LARGE SCALE GENOMIC DNA]</scope>
    <source>
        <strain evidence="2 3">LaAM-08-1</strain>
    </source>
</reference>
<evidence type="ECO:0000256" key="1">
    <source>
        <dbReference type="SAM" id="MobiDB-lite"/>
    </source>
</evidence>
<evidence type="ECO:0000313" key="3">
    <source>
        <dbReference type="Proteomes" id="UP000054477"/>
    </source>
</evidence>
<feature type="region of interest" description="Disordered" evidence="1">
    <location>
        <begin position="1"/>
        <end position="25"/>
    </location>
</feature>
<feature type="compositionally biased region" description="Polar residues" evidence="1">
    <location>
        <begin position="9"/>
        <end position="21"/>
    </location>
</feature>
<sequence length="117" mass="12936">MKRTEDVKFTTSPKTTPTDNNKYGIVPLTTGMAGNNTQGYDVDQNRLDSGHPANQNSKSLITARFERFSCSGAADVCRGQAWDVRQLEIEISWIWLLVTGTLNCTPNRVVSLGLQCL</sequence>
<name>A0A0C9XUD7_9AGAR</name>
<accession>A0A0C9XUD7</accession>
<reference evidence="3" key="2">
    <citation type="submission" date="2015-01" db="EMBL/GenBank/DDBJ databases">
        <title>Evolutionary Origins and Diversification of the Mycorrhizal Mutualists.</title>
        <authorList>
            <consortium name="DOE Joint Genome Institute"/>
            <consortium name="Mycorrhizal Genomics Consortium"/>
            <person name="Kohler A."/>
            <person name="Kuo A."/>
            <person name="Nagy L.G."/>
            <person name="Floudas D."/>
            <person name="Copeland A."/>
            <person name="Barry K.W."/>
            <person name="Cichocki N."/>
            <person name="Veneault-Fourrey C."/>
            <person name="LaButti K."/>
            <person name="Lindquist E.A."/>
            <person name="Lipzen A."/>
            <person name="Lundell T."/>
            <person name="Morin E."/>
            <person name="Murat C."/>
            <person name="Riley R."/>
            <person name="Ohm R."/>
            <person name="Sun H."/>
            <person name="Tunlid A."/>
            <person name="Henrissat B."/>
            <person name="Grigoriev I.V."/>
            <person name="Hibbett D.S."/>
            <person name="Martin F."/>
        </authorList>
    </citation>
    <scope>NUCLEOTIDE SEQUENCE [LARGE SCALE GENOMIC DNA]</scope>
    <source>
        <strain evidence="3">LaAM-08-1</strain>
    </source>
</reference>
<proteinExistence type="predicted"/>
<protein>
    <submittedName>
        <fullName evidence="2">Uncharacterized protein</fullName>
    </submittedName>
</protein>
<dbReference type="Proteomes" id="UP000054477">
    <property type="component" value="Unassembled WGS sequence"/>
</dbReference>
<dbReference type="AlphaFoldDB" id="A0A0C9XUD7"/>
<dbReference type="EMBL" id="KN838646">
    <property type="protein sequence ID" value="KIJ99492.1"/>
    <property type="molecule type" value="Genomic_DNA"/>
</dbReference>